<dbReference type="OrthoDB" id="5284482at2759"/>
<dbReference type="Pfam" id="PF12937">
    <property type="entry name" value="F-box-like"/>
    <property type="match status" value="1"/>
</dbReference>
<dbReference type="OMA" id="ERWYTHI"/>
<organism evidence="2 3">
    <name type="scientific">Dactylellina haptotyla (strain CBS 200.50)</name>
    <name type="common">Nematode-trapping fungus</name>
    <name type="synonym">Monacrosporium haptotylum</name>
    <dbReference type="NCBI Taxonomy" id="1284197"/>
    <lineage>
        <taxon>Eukaryota</taxon>
        <taxon>Fungi</taxon>
        <taxon>Dikarya</taxon>
        <taxon>Ascomycota</taxon>
        <taxon>Pezizomycotina</taxon>
        <taxon>Orbiliomycetes</taxon>
        <taxon>Orbiliales</taxon>
        <taxon>Orbiliaceae</taxon>
        <taxon>Dactylellina</taxon>
    </lineage>
</organism>
<dbReference type="AlphaFoldDB" id="S8AT50"/>
<gene>
    <name evidence="2" type="ORF">H072_1807</name>
</gene>
<dbReference type="SUPFAM" id="SSF81383">
    <property type="entry name" value="F-box domain"/>
    <property type="match status" value="1"/>
</dbReference>
<dbReference type="PROSITE" id="PS50181">
    <property type="entry name" value="FBOX"/>
    <property type="match status" value="1"/>
</dbReference>
<dbReference type="SMART" id="SM00256">
    <property type="entry name" value="FBOX"/>
    <property type="match status" value="1"/>
</dbReference>
<dbReference type="CDD" id="cd09917">
    <property type="entry name" value="F-box_SF"/>
    <property type="match status" value="1"/>
</dbReference>
<evidence type="ECO:0000259" key="1">
    <source>
        <dbReference type="PROSITE" id="PS50181"/>
    </source>
</evidence>
<dbReference type="HOGENOM" id="CLU_1282955_0_0_1"/>
<name>S8AT50_DACHA</name>
<evidence type="ECO:0000313" key="3">
    <source>
        <dbReference type="Proteomes" id="UP000015100"/>
    </source>
</evidence>
<dbReference type="InterPro" id="IPR036047">
    <property type="entry name" value="F-box-like_dom_sf"/>
</dbReference>
<protein>
    <recommendedName>
        <fullName evidence="1">F-box domain-containing protein</fullName>
    </recommendedName>
</protein>
<reference evidence="3" key="2">
    <citation type="submission" date="2013-04" db="EMBL/GenBank/DDBJ databases">
        <title>Genomic mechanisms accounting for the adaptation to parasitism in nematode-trapping fungi.</title>
        <authorList>
            <person name="Ahren D.G."/>
        </authorList>
    </citation>
    <scope>NUCLEOTIDE SEQUENCE [LARGE SCALE GENOMIC DNA]</scope>
    <source>
        <strain evidence="3">CBS 200.50</strain>
    </source>
</reference>
<keyword evidence="3" id="KW-1185">Reference proteome</keyword>
<dbReference type="Gene3D" id="1.20.1280.50">
    <property type="match status" value="1"/>
</dbReference>
<reference evidence="2 3" key="1">
    <citation type="journal article" date="2013" name="PLoS Genet.">
        <title>Genomic mechanisms accounting for the adaptation to parasitism in nematode-trapping fungi.</title>
        <authorList>
            <person name="Meerupati T."/>
            <person name="Andersson K.M."/>
            <person name="Friman E."/>
            <person name="Kumar D."/>
            <person name="Tunlid A."/>
            <person name="Ahren D."/>
        </authorList>
    </citation>
    <scope>NUCLEOTIDE SEQUENCE [LARGE SCALE GENOMIC DNA]</scope>
    <source>
        <strain evidence="2 3">CBS 200.50</strain>
    </source>
</reference>
<accession>S8AT50</accession>
<comment type="caution">
    <text evidence="2">The sequence shown here is derived from an EMBL/GenBank/DDBJ whole genome shotgun (WGS) entry which is preliminary data.</text>
</comment>
<proteinExistence type="predicted"/>
<dbReference type="EMBL" id="AQGS01000057">
    <property type="protein sequence ID" value="EPS44151.1"/>
    <property type="molecule type" value="Genomic_DNA"/>
</dbReference>
<sequence>MTISRLPVEIQEQIFTHLDWTDHFRCTLVCKLWRSIILSNTQIKDSWYTRCSDEAIDSSLHNIFTTPGVECVCEYTPPSGDLDFEVLLPATSSGRRGRVNINQKSALLQENIFRAPSTDQKSEPQYFYLYLLGIPLCGDQLIKVPWEGVEGAIVGEGAPRVSISSFLNWLLKVVTQEPDLDVSVEEGVGPRVKLVLHFSCNQYLPWILDLRIGPSG</sequence>
<dbReference type="Proteomes" id="UP000015100">
    <property type="component" value="Unassembled WGS sequence"/>
</dbReference>
<dbReference type="InterPro" id="IPR001810">
    <property type="entry name" value="F-box_dom"/>
</dbReference>
<evidence type="ECO:0000313" key="2">
    <source>
        <dbReference type="EMBL" id="EPS44151.1"/>
    </source>
</evidence>
<feature type="domain" description="F-box" evidence="1">
    <location>
        <begin position="1"/>
        <end position="50"/>
    </location>
</feature>